<dbReference type="AlphaFoldDB" id="A0A146KKL4"/>
<sequence>LKLHSCNISQIDVSMLQQLSSLQLHSNIISDFSQVKFNNSVTTLILSKNQISKIKYSSSMSNIHTLLLEDNQIKFINFVRHMFKLKEFSILNNPIYSLMPLQNFNLNYFTIPPNANVQELFIFLYLRRRQYGVSTQYVKDQRYKDYFDCKNDGEGLFQIRDFDAKLKQILYPIQTQKMQTLRQLLIRNNLKQKIKNEIKMSFDGLFCVEQSIISDYFQ</sequence>
<dbReference type="Gene3D" id="3.80.10.10">
    <property type="entry name" value="Ribonuclease Inhibitor"/>
    <property type="match status" value="1"/>
</dbReference>
<evidence type="ECO:0000256" key="2">
    <source>
        <dbReference type="ARBA" id="ARBA00022737"/>
    </source>
</evidence>
<accession>A0A146KKL4</accession>
<reference evidence="3" key="1">
    <citation type="submission" date="2015-07" db="EMBL/GenBank/DDBJ databases">
        <title>Adaptation to a free-living lifestyle via gene acquisitions in the diplomonad Trepomonas sp. PC1.</title>
        <authorList>
            <person name="Xu F."/>
            <person name="Jerlstrom-Hultqvist J."/>
            <person name="Kolisko M."/>
            <person name="Simpson A.G.B."/>
            <person name="Roger A.J."/>
            <person name="Svard S.G."/>
            <person name="Andersson J.O."/>
        </authorList>
    </citation>
    <scope>NUCLEOTIDE SEQUENCE</scope>
    <source>
        <strain evidence="3">PC1</strain>
    </source>
</reference>
<proteinExistence type="predicted"/>
<name>A0A146KKL4_9EUKA</name>
<keyword evidence="1" id="KW-0433">Leucine-rich repeat</keyword>
<organism evidence="3">
    <name type="scientific">Trepomonas sp. PC1</name>
    <dbReference type="NCBI Taxonomy" id="1076344"/>
    <lineage>
        <taxon>Eukaryota</taxon>
        <taxon>Metamonada</taxon>
        <taxon>Diplomonadida</taxon>
        <taxon>Hexamitidae</taxon>
        <taxon>Hexamitinae</taxon>
        <taxon>Trepomonas</taxon>
    </lineage>
</organism>
<keyword evidence="2" id="KW-0677">Repeat</keyword>
<feature type="non-terminal residue" evidence="3">
    <location>
        <position position="1"/>
    </location>
</feature>
<gene>
    <name evidence="3" type="ORF">TPC1_11102</name>
</gene>
<dbReference type="InterPro" id="IPR032675">
    <property type="entry name" value="LRR_dom_sf"/>
</dbReference>
<dbReference type="SUPFAM" id="SSF52058">
    <property type="entry name" value="L domain-like"/>
    <property type="match status" value="1"/>
</dbReference>
<evidence type="ECO:0000256" key="1">
    <source>
        <dbReference type="ARBA" id="ARBA00022614"/>
    </source>
</evidence>
<dbReference type="PANTHER" id="PTHR46652:SF3">
    <property type="entry name" value="LEUCINE-RICH REPEAT-CONTAINING PROTEIN 9"/>
    <property type="match status" value="1"/>
</dbReference>
<dbReference type="InterPro" id="IPR050836">
    <property type="entry name" value="SDS22/Internalin_LRR"/>
</dbReference>
<evidence type="ECO:0000313" key="3">
    <source>
        <dbReference type="EMBL" id="JAP95779.1"/>
    </source>
</evidence>
<dbReference type="EMBL" id="GDID01000827">
    <property type="protein sequence ID" value="JAP95779.1"/>
    <property type="molecule type" value="Transcribed_RNA"/>
</dbReference>
<protein>
    <submittedName>
        <fullName evidence="3">Leucine rich repeats-containing protein</fullName>
    </submittedName>
</protein>
<dbReference type="PANTHER" id="PTHR46652">
    <property type="entry name" value="LEUCINE-RICH REPEAT AND IQ DOMAIN-CONTAINING PROTEIN 1-RELATED"/>
    <property type="match status" value="1"/>
</dbReference>